<dbReference type="InterPro" id="IPR004875">
    <property type="entry name" value="DDE_SF_endonuclease_dom"/>
</dbReference>
<protein>
    <recommendedName>
        <fullName evidence="1">DDE-1 domain-containing protein</fullName>
    </recommendedName>
</protein>
<proteinExistence type="predicted"/>
<feature type="domain" description="DDE-1" evidence="1">
    <location>
        <begin position="40"/>
        <end position="131"/>
    </location>
</feature>
<dbReference type="InterPro" id="IPR050863">
    <property type="entry name" value="CenT-Element_Derived"/>
</dbReference>
<evidence type="ECO:0000313" key="3">
    <source>
        <dbReference type="Proteomes" id="UP001187531"/>
    </source>
</evidence>
<evidence type="ECO:0000259" key="1">
    <source>
        <dbReference type="Pfam" id="PF03184"/>
    </source>
</evidence>
<reference evidence="2" key="1">
    <citation type="submission" date="2023-07" db="EMBL/GenBank/DDBJ databases">
        <title>Chromosome-level genome assembly of Artemia franciscana.</title>
        <authorList>
            <person name="Jo E."/>
        </authorList>
    </citation>
    <scope>NUCLEOTIDE SEQUENCE</scope>
    <source>
        <tissue evidence="2">Whole body</tissue>
    </source>
</reference>
<dbReference type="Pfam" id="PF03184">
    <property type="entry name" value="DDE_1"/>
    <property type="match status" value="1"/>
</dbReference>
<name>A0AA88IDV5_ARTSF</name>
<dbReference type="Proteomes" id="UP001187531">
    <property type="component" value="Unassembled WGS sequence"/>
</dbReference>
<dbReference type="PANTHER" id="PTHR19303:SF71">
    <property type="entry name" value="ZINC FINGER PHD-TYPE DOMAIN-CONTAINING PROTEIN"/>
    <property type="match status" value="1"/>
</dbReference>
<dbReference type="EMBL" id="JAVRJZ010000008">
    <property type="protein sequence ID" value="KAK2719162.1"/>
    <property type="molecule type" value="Genomic_DNA"/>
</dbReference>
<sequence>MCTAVSAQGIVIQLFMIFPRVKFLPQMMRGSLPESVGVAHPLGWMTGEKFVVFLEHFIHNSKPSIERPALLLMDNHISHVIIELLELMKKSHIIPLTFPPHTSHKLQLLDCSCYSPFKAYYNAACNTCMTKNLGKSISIYDIAESVGTAFPHALTLTNTTPGFRGTRIWPCDQHVF</sequence>
<gene>
    <name evidence="2" type="ORF">QYM36_004858</name>
</gene>
<dbReference type="PANTHER" id="PTHR19303">
    <property type="entry name" value="TRANSPOSON"/>
    <property type="match status" value="1"/>
</dbReference>
<evidence type="ECO:0000313" key="2">
    <source>
        <dbReference type="EMBL" id="KAK2719162.1"/>
    </source>
</evidence>
<dbReference type="GO" id="GO:0003677">
    <property type="term" value="F:DNA binding"/>
    <property type="evidence" value="ECO:0007669"/>
    <property type="project" value="TreeGrafter"/>
</dbReference>
<dbReference type="AlphaFoldDB" id="A0AA88IDV5"/>
<organism evidence="2 3">
    <name type="scientific">Artemia franciscana</name>
    <name type="common">Brine shrimp</name>
    <name type="synonym">Artemia sanfranciscana</name>
    <dbReference type="NCBI Taxonomy" id="6661"/>
    <lineage>
        <taxon>Eukaryota</taxon>
        <taxon>Metazoa</taxon>
        <taxon>Ecdysozoa</taxon>
        <taxon>Arthropoda</taxon>
        <taxon>Crustacea</taxon>
        <taxon>Branchiopoda</taxon>
        <taxon>Anostraca</taxon>
        <taxon>Artemiidae</taxon>
        <taxon>Artemia</taxon>
    </lineage>
</organism>
<comment type="caution">
    <text evidence="2">The sequence shown here is derived from an EMBL/GenBank/DDBJ whole genome shotgun (WGS) entry which is preliminary data.</text>
</comment>
<keyword evidence="3" id="KW-1185">Reference proteome</keyword>
<dbReference type="GO" id="GO:0005634">
    <property type="term" value="C:nucleus"/>
    <property type="evidence" value="ECO:0007669"/>
    <property type="project" value="TreeGrafter"/>
</dbReference>
<accession>A0AA88IDV5</accession>